<dbReference type="SUPFAM" id="SSF56059">
    <property type="entry name" value="Glutathione synthetase ATP-binding domain-like"/>
    <property type="match status" value="1"/>
</dbReference>
<dbReference type="InterPro" id="IPR003806">
    <property type="entry name" value="ATP-grasp_PylC-type"/>
</dbReference>
<proteinExistence type="predicted"/>
<keyword evidence="7" id="KW-1185">Reference proteome</keyword>
<keyword evidence="2 4" id="KW-0547">Nucleotide-binding</keyword>
<dbReference type="InterPro" id="IPR011761">
    <property type="entry name" value="ATP-grasp"/>
</dbReference>
<dbReference type="EMBL" id="JAKELO010000002">
    <property type="protein sequence ID" value="MDE4907450.1"/>
    <property type="molecule type" value="Genomic_DNA"/>
</dbReference>
<evidence type="ECO:0000256" key="2">
    <source>
        <dbReference type="ARBA" id="ARBA00022741"/>
    </source>
</evidence>
<dbReference type="GO" id="GO:0046872">
    <property type="term" value="F:metal ion binding"/>
    <property type="evidence" value="ECO:0007669"/>
    <property type="project" value="InterPro"/>
</dbReference>
<reference evidence="6" key="1">
    <citation type="submission" date="2022-01" db="EMBL/GenBank/DDBJ databases">
        <title>Draft genome of Methanogenium marinum DSM 15558.</title>
        <authorList>
            <person name="Chen S.-C."/>
            <person name="You Y.-T."/>
        </authorList>
    </citation>
    <scope>NUCLEOTIDE SEQUENCE</scope>
    <source>
        <strain evidence="6">DSM 15558</strain>
    </source>
</reference>
<keyword evidence="3 4" id="KW-0067">ATP-binding</keyword>
<evidence type="ECO:0000256" key="4">
    <source>
        <dbReference type="PROSITE-ProRule" id="PRU00409"/>
    </source>
</evidence>
<evidence type="ECO:0000313" key="6">
    <source>
        <dbReference type="EMBL" id="MDE4907450.1"/>
    </source>
</evidence>
<dbReference type="Gene3D" id="3.30.470.20">
    <property type="entry name" value="ATP-grasp fold, B domain"/>
    <property type="match status" value="1"/>
</dbReference>
<keyword evidence="1" id="KW-0436">Ligase</keyword>
<feature type="domain" description="ATP-grasp" evidence="5">
    <location>
        <begin position="89"/>
        <end position="276"/>
    </location>
</feature>
<gene>
    <name evidence="6" type="ORF">L0665_02290</name>
</gene>
<dbReference type="AlphaFoldDB" id="A0A9Q4PUZ6"/>
<sequence>MKGRVLVAGFATRHVVRSAYNAGFEVCAIDHFCDQDLAWCTKEHQTFEELTELPDIVADICSRHTFDAIVTSSGAEDMDLGRDICGTPRDVAARFCTKKSIQQFFEEHEFPVPPLLAEGEYPAFIKPDTGAGGWRNTLAATPDDEATWTDCWPDTPYVRQTPVEGIPCSVSCIADGTSARALSLNCQLNRGGEGERRFGFAGAITPFQPKERESILTLAEDIAAKSGCVGSLGIDFMLTDDGIRTIEINPRFQATLDIVEMSTGVNIFEMHRNATKGILPASRPTPKKTAVRSIIFADHDCVVKDDLKSLHPDIADIPWPGTEIEEGGAVLSVYGRGQNEDEALAILDKTITRVHRYMSRW</sequence>
<comment type="caution">
    <text evidence="6">The sequence shown here is derived from an EMBL/GenBank/DDBJ whole genome shotgun (WGS) entry which is preliminary data.</text>
</comment>
<name>A0A9Q4PUZ6_9EURY</name>
<dbReference type="Proteomes" id="UP001143747">
    <property type="component" value="Unassembled WGS sequence"/>
</dbReference>
<evidence type="ECO:0000259" key="5">
    <source>
        <dbReference type="PROSITE" id="PS50975"/>
    </source>
</evidence>
<evidence type="ECO:0000313" key="7">
    <source>
        <dbReference type="Proteomes" id="UP001143747"/>
    </source>
</evidence>
<protein>
    <submittedName>
        <fullName evidence="6">ATP-grasp domain-containing protein</fullName>
    </submittedName>
</protein>
<organism evidence="6 7">
    <name type="scientific">Methanogenium marinum</name>
    <dbReference type="NCBI Taxonomy" id="348610"/>
    <lineage>
        <taxon>Archaea</taxon>
        <taxon>Methanobacteriati</taxon>
        <taxon>Methanobacteriota</taxon>
        <taxon>Stenosarchaea group</taxon>
        <taxon>Methanomicrobia</taxon>
        <taxon>Methanomicrobiales</taxon>
        <taxon>Methanomicrobiaceae</taxon>
        <taxon>Methanogenium</taxon>
    </lineage>
</organism>
<evidence type="ECO:0000256" key="3">
    <source>
        <dbReference type="ARBA" id="ARBA00022840"/>
    </source>
</evidence>
<dbReference type="GO" id="GO:0016874">
    <property type="term" value="F:ligase activity"/>
    <property type="evidence" value="ECO:0007669"/>
    <property type="project" value="UniProtKB-KW"/>
</dbReference>
<dbReference type="GO" id="GO:0005829">
    <property type="term" value="C:cytosol"/>
    <property type="evidence" value="ECO:0007669"/>
    <property type="project" value="TreeGrafter"/>
</dbReference>
<dbReference type="PANTHER" id="PTHR43055:SF1">
    <property type="entry name" value="FORMATE-DEPENDENT PHOSPHORIBOSYLGLYCINAMIDE FORMYLTRANSFERASE"/>
    <property type="match status" value="1"/>
</dbReference>
<accession>A0A9Q4PUZ6</accession>
<dbReference type="Pfam" id="PF02655">
    <property type="entry name" value="ATP-grasp_3"/>
    <property type="match status" value="1"/>
</dbReference>
<dbReference type="PANTHER" id="PTHR43055">
    <property type="entry name" value="FORMATE-DEPENDENT PHOSPHORIBOSYLGLYCINAMIDE FORMYLTRANSFERASE"/>
    <property type="match status" value="1"/>
</dbReference>
<evidence type="ECO:0000256" key="1">
    <source>
        <dbReference type="ARBA" id="ARBA00022598"/>
    </source>
</evidence>
<dbReference type="GO" id="GO:0005524">
    <property type="term" value="F:ATP binding"/>
    <property type="evidence" value="ECO:0007669"/>
    <property type="project" value="UniProtKB-UniRule"/>
</dbReference>
<dbReference type="RefSeq" id="WP_274924099.1">
    <property type="nucleotide sequence ID" value="NZ_JAKELO010000002.1"/>
</dbReference>
<dbReference type="PROSITE" id="PS50975">
    <property type="entry name" value="ATP_GRASP"/>
    <property type="match status" value="1"/>
</dbReference>